<evidence type="ECO:0000313" key="2">
    <source>
        <dbReference type="Proteomes" id="UP000720189"/>
    </source>
</evidence>
<accession>A0A9P9FU61</accession>
<dbReference type="OrthoDB" id="4500473at2759"/>
<dbReference type="RefSeq" id="XP_046040668.1">
    <property type="nucleotide sequence ID" value="XM_046189225.1"/>
</dbReference>
<dbReference type="GeneID" id="70219179"/>
<organism evidence="1 2">
    <name type="scientific">Fusarium redolens</name>
    <dbReference type="NCBI Taxonomy" id="48865"/>
    <lineage>
        <taxon>Eukaryota</taxon>
        <taxon>Fungi</taxon>
        <taxon>Dikarya</taxon>
        <taxon>Ascomycota</taxon>
        <taxon>Pezizomycotina</taxon>
        <taxon>Sordariomycetes</taxon>
        <taxon>Hypocreomycetidae</taxon>
        <taxon>Hypocreales</taxon>
        <taxon>Nectriaceae</taxon>
        <taxon>Fusarium</taxon>
        <taxon>Fusarium redolens species complex</taxon>
    </lineage>
</organism>
<comment type="caution">
    <text evidence="1">The sequence shown here is derived from an EMBL/GenBank/DDBJ whole genome shotgun (WGS) entry which is preliminary data.</text>
</comment>
<reference evidence="1" key="1">
    <citation type="journal article" date="2021" name="Nat. Commun.">
        <title>Genetic determinants of endophytism in the Arabidopsis root mycobiome.</title>
        <authorList>
            <person name="Mesny F."/>
            <person name="Miyauchi S."/>
            <person name="Thiergart T."/>
            <person name="Pickel B."/>
            <person name="Atanasova L."/>
            <person name="Karlsson M."/>
            <person name="Huettel B."/>
            <person name="Barry K.W."/>
            <person name="Haridas S."/>
            <person name="Chen C."/>
            <person name="Bauer D."/>
            <person name="Andreopoulos W."/>
            <person name="Pangilinan J."/>
            <person name="LaButti K."/>
            <person name="Riley R."/>
            <person name="Lipzen A."/>
            <person name="Clum A."/>
            <person name="Drula E."/>
            <person name="Henrissat B."/>
            <person name="Kohler A."/>
            <person name="Grigoriev I.V."/>
            <person name="Martin F.M."/>
            <person name="Hacquard S."/>
        </authorList>
    </citation>
    <scope>NUCLEOTIDE SEQUENCE</scope>
    <source>
        <strain evidence="1">MPI-CAGE-AT-0023</strain>
    </source>
</reference>
<dbReference type="AlphaFoldDB" id="A0A9P9FU61"/>
<proteinExistence type="predicted"/>
<protein>
    <submittedName>
        <fullName evidence="1">Uncharacterized protein</fullName>
    </submittedName>
</protein>
<sequence>MDKVWFKLRHSHNPAPDVSTLGTNQETGPVLLGHFIPDLNHLDQVINRGGIKVFPGEMKVWLTRTINFRWDSSKSHDVNACVSATAPAAVAAGADVQSSASAAFRGSVENFAEFEALDCFIVDPVKSYIDNYLAEGPVADHITSHKLLGTWKLFMITGIMIARGAKTSDKDQLRGEGHMNTGLSVPGIVGTKIQTDVVEDRSQSSSGSSVTDFVWAIRLAKITKSLGEVILQRDWSMITETSGATFAPNEGEVDVAHVVYEEGMENIGLVIEDEDLDMAFVLK</sequence>
<gene>
    <name evidence="1" type="ORF">BKA55DRAFT_531398</name>
</gene>
<name>A0A9P9FU61_FUSRE</name>
<evidence type="ECO:0000313" key="1">
    <source>
        <dbReference type="EMBL" id="KAH7202856.1"/>
    </source>
</evidence>
<dbReference type="EMBL" id="JAGMUX010000049">
    <property type="protein sequence ID" value="KAH7202856.1"/>
    <property type="molecule type" value="Genomic_DNA"/>
</dbReference>
<dbReference type="Proteomes" id="UP000720189">
    <property type="component" value="Unassembled WGS sequence"/>
</dbReference>
<keyword evidence="2" id="KW-1185">Reference proteome</keyword>